<keyword evidence="3" id="KW-1185">Reference proteome</keyword>
<keyword evidence="1" id="KW-1133">Transmembrane helix</keyword>
<proteinExistence type="predicted"/>
<accession>A0AAD5XHR8</accession>
<feature type="transmembrane region" description="Helical" evidence="1">
    <location>
        <begin position="189"/>
        <end position="207"/>
    </location>
</feature>
<keyword evidence="1" id="KW-0812">Transmembrane</keyword>
<evidence type="ECO:0000313" key="3">
    <source>
        <dbReference type="Proteomes" id="UP001211907"/>
    </source>
</evidence>
<organism evidence="2 3">
    <name type="scientific">Physocladia obscura</name>
    <dbReference type="NCBI Taxonomy" id="109957"/>
    <lineage>
        <taxon>Eukaryota</taxon>
        <taxon>Fungi</taxon>
        <taxon>Fungi incertae sedis</taxon>
        <taxon>Chytridiomycota</taxon>
        <taxon>Chytridiomycota incertae sedis</taxon>
        <taxon>Chytridiomycetes</taxon>
        <taxon>Chytridiales</taxon>
        <taxon>Chytriomycetaceae</taxon>
        <taxon>Physocladia</taxon>
    </lineage>
</organism>
<protein>
    <submittedName>
        <fullName evidence="2">Uncharacterized protein</fullName>
    </submittedName>
</protein>
<evidence type="ECO:0000256" key="1">
    <source>
        <dbReference type="SAM" id="Phobius"/>
    </source>
</evidence>
<comment type="caution">
    <text evidence="2">The sequence shown here is derived from an EMBL/GenBank/DDBJ whole genome shotgun (WGS) entry which is preliminary data.</text>
</comment>
<dbReference type="EMBL" id="JADGJH010000854">
    <property type="protein sequence ID" value="KAJ3121802.1"/>
    <property type="molecule type" value="Genomic_DNA"/>
</dbReference>
<dbReference type="AlphaFoldDB" id="A0AAD5XHR8"/>
<sequence>MSTPTTARSSEISSDIHKNLYPTTFANKQLEIEADERILAFELSKINADLVKTRLSKETARIVTAESAKEAESRVRSAAIELECKKVDFDFGRLLILAQRHNYGCSSLMWNIATRLGIFDTATTENAEIPSVGDRQELSKLSRATKKLYKTTIFNAVTLSIVGISVYTISVGLAKLERYVDFHHWKNTAFQFSTVVTVVPVSILAVIETSQAIFNYFSVIIVDVKQKF</sequence>
<name>A0AAD5XHR8_9FUNG</name>
<reference evidence="2" key="1">
    <citation type="submission" date="2020-05" db="EMBL/GenBank/DDBJ databases">
        <title>Phylogenomic resolution of chytrid fungi.</title>
        <authorList>
            <person name="Stajich J.E."/>
            <person name="Amses K."/>
            <person name="Simmons R."/>
            <person name="Seto K."/>
            <person name="Myers J."/>
            <person name="Bonds A."/>
            <person name="Quandt C.A."/>
            <person name="Barry K."/>
            <person name="Liu P."/>
            <person name="Grigoriev I."/>
            <person name="Longcore J.E."/>
            <person name="James T.Y."/>
        </authorList>
    </citation>
    <scope>NUCLEOTIDE SEQUENCE</scope>
    <source>
        <strain evidence="2">JEL0513</strain>
    </source>
</reference>
<dbReference type="Proteomes" id="UP001211907">
    <property type="component" value="Unassembled WGS sequence"/>
</dbReference>
<evidence type="ECO:0000313" key="2">
    <source>
        <dbReference type="EMBL" id="KAJ3121802.1"/>
    </source>
</evidence>
<feature type="transmembrane region" description="Helical" evidence="1">
    <location>
        <begin position="148"/>
        <end position="169"/>
    </location>
</feature>
<gene>
    <name evidence="2" type="ORF">HK100_012229</name>
</gene>
<keyword evidence="1" id="KW-0472">Membrane</keyword>